<evidence type="ECO:0000256" key="2">
    <source>
        <dbReference type="SAM" id="Phobius"/>
    </source>
</evidence>
<proteinExistence type="predicted"/>
<feature type="compositionally biased region" description="Basic and acidic residues" evidence="1">
    <location>
        <begin position="100"/>
        <end position="111"/>
    </location>
</feature>
<name>A0A2A4X9M7_9GAMM</name>
<gene>
    <name evidence="3" type="ORF">COB20_05695</name>
</gene>
<feature type="transmembrane region" description="Helical" evidence="2">
    <location>
        <begin position="21"/>
        <end position="52"/>
    </location>
</feature>
<dbReference type="EMBL" id="NVUL01000023">
    <property type="protein sequence ID" value="PCI78981.1"/>
    <property type="molecule type" value="Genomic_DNA"/>
</dbReference>
<evidence type="ECO:0000256" key="1">
    <source>
        <dbReference type="SAM" id="MobiDB-lite"/>
    </source>
</evidence>
<feature type="compositionally biased region" description="Basic residues" evidence="1">
    <location>
        <begin position="129"/>
        <end position="149"/>
    </location>
</feature>
<dbReference type="GO" id="GO:0016740">
    <property type="term" value="F:transferase activity"/>
    <property type="evidence" value="ECO:0007669"/>
    <property type="project" value="UniProtKB-KW"/>
</dbReference>
<reference evidence="4" key="1">
    <citation type="submission" date="2017-08" db="EMBL/GenBank/DDBJ databases">
        <title>A dynamic microbial community with high functional redundancy inhabits the cold, oxic subseafloor aquifer.</title>
        <authorList>
            <person name="Tully B.J."/>
            <person name="Wheat C.G."/>
            <person name="Glazer B.T."/>
            <person name="Huber J.A."/>
        </authorList>
    </citation>
    <scope>NUCLEOTIDE SEQUENCE [LARGE SCALE GENOMIC DNA]</scope>
</reference>
<dbReference type="AlphaFoldDB" id="A0A2A4X9M7"/>
<keyword evidence="2" id="KW-1133">Transmembrane helix</keyword>
<dbReference type="Pfam" id="PF14333">
    <property type="entry name" value="DUF4389"/>
    <property type="match status" value="1"/>
</dbReference>
<evidence type="ECO:0000313" key="4">
    <source>
        <dbReference type="Proteomes" id="UP000218767"/>
    </source>
</evidence>
<accession>A0A2A4X9M7</accession>
<keyword evidence="2" id="KW-0472">Membrane</keyword>
<feature type="region of interest" description="Disordered" evidence="1">
    <location>
        <begin position="93"/>
        <end position="167"/>
    </location>
</feature>
<organism evidence="3 4">
    <name type="scientific">SAR86 cluster bacterium</name>
    <dbReference type="NCBI Taxonomy" id="2030880"/>
    <lineage>
        <taxon>Bacteria</taxon>
        <taxon>Pseudomonadati</taxon>
        <taxon>Pseudomonadota</taxon>
        <taxon>Gammaproteobacteria</taxon>
        <taxon>SAR86 cluster</taxon>
    </lineage>
</organism>
<sequence length="167" mass="18286">MSDELNEIVDNITQPSAWIRVLFMTLFAVASYFVLLPLILVLSIAQALFALITGKDNANLRYFAATLELYISQLIKFMTYISEVKPYPFSDLPEVEDDSLQEKPAPKKSNEEANEAAASTTSAVEKKPAAKRKTVKKKAAKKKAAKKAPKATEKPEADTGSGDVSDS</sequence>
<evidence type="ECO:0000313" key="3">
    <source>
        <dbReference type="EMBL" id="PCI78981.1"/>
    </source>
</evidence>
<comment type="caution">
    <text evidence="3">The sequence shown here is derived from an EMBL/GenBank/DDBJ whole genome shotgun (WGS) entry which is preliminary data.</text>
</comment>
<keyword evidence="3" id="KW-0808">Transferase</keyword>
<keyword evidence="2" id="KW-0812">Transmembrane</keyword>
<protein>
    <submittedName>
        <fullName evidence="3">Glucose-1-phosphate thymidylyltransferase</fullName>
    </submittedName>
</protein>
<dbReference type="InterPro" id="IPR025498">
    <property type="entry name" value="DUF4389"/>
</dbReference>
<dbReference type="Proteomes" id="UP000218767">
    <property type="component" value="Unassembled WGS sequence"/>
</dbReference>